<dbReference type="InterPro" id="IPR036390">
    <property type="entry name" value="WH_DNA-bd_sf"/>
</dbReference>
<name>A0A6B1DVU5_9CHLR</name>
<accession>A0A6B1DVU5</accession>
<dbReference type="Pfam" id="PF13545">
    <property type="entry name" value="HTH_Crp_2"/>
    <property type="match status" value="1"/>
</dbReference>
<organism evidence="2">
    <name type="scientific">Caldilineaceae bacterium SB0662_bin_9</name>
    <dbReference type="NCBI Taxonomy" id="2605258"/>
    <lineage>
        <taxon>Bacteria</taxon>
        <taxon>Bacillati</taxon>
        <taxon>Chloroflexota</taxon>
        <taxon>Caldilineae</taxon>
        <taxon>Caldilineales</taxon>
        <taxon>Caldilineaceae</taxon>
    </lineage>
</organism>
<protein>
    <submittedName>
        <fullName evidence="2">Crp/Fnr family transcriptional regulator</fullName>
    </submittedName>
</protein>
<dbReference type="GO" id="GO:0003677">
    <property type="term" value="F:DNA binding"/>
    <property type="evidence" value="ECO:0007669"/>
    <property type="project" value="InterPro"/>
</dbReference>
<proteinExistence type="predicted"/>
<dbReference type="PROSITE" id="PS51063">
    <property type="entry name" value="HTH_CRP_2"/>
    <property type="match status" value="1"/>
</dbReference>
<feature type="domain" description="HTH crp-type" evidence="1">
    <location>
        <begin position="152"/>
        <end position="217"/>
    </location>
</feature>
<comment type="caution">
    <text evidence="2">The sequence shown here is derived from an EMBL/GenBank/DDBJ whole genome shotgun (WGS) entry which is preliminary data.</text>
</comment>
<dbReference type="SMART" id="SM00419">
    <property type="entry name" value="HTH_CRP"/>
    <property type="match status" value="1"/>
</dbReference>
<gene>
    <name evidence="2" type="ORF">F4Y08_11305</name>
</gene>
<evidence type="ECO:0000313" key="2">
    <source>
        <dbReference type="EMBL" id="MYD90905.1"/>
    </source>
</evidence>
<dbReference type="AlphaFoldDB" id="A0A6B1DVU5"/>
<sequence>MLIPSFDNTFEFTLDDIRERLQTDRDFARIASLQTAEAGTVVADSARPLQNYTVILDGSLHAEANDAPEAFSSKDRQRLFVLPFTPGAVLGPGLFEGWDNYRLRAATRVTVCGLVSDLNLISELCPEVLEAILDSQIRFQQDLYTEQLESHDTIRTRLARLLLRLSDNGRDSIETTHSDLAQRLGTYRETVSNQLASLKAMGLIHSRYKEIEVLRADGLMALSENWDILEDLA</sequence>
<dbReference type="Gene3D" id="2.60.120.10">
    <property type="entry name" value="Jelly Rolls"/>
    <property type="match status" value="1"/>
</dbReference>
<dbReference type="SUPFAM" id="SSF46785">
    <property type="entry name" value="Winged helix' DNA-binding domain"/>
    <property type="match status" value="1"/>
</dbReference>
<dbReference type="GO" id="GO:0006355">
    <property type="term" value="P:regulation of DNA-templated transcription"/>
    <property type="evidence" value="ECO:0007669"/>
    <property type="project" value="InterPro"/>
</dbReference>
<dbReference type="InterPro" id="IPR014710">
    <property type="entry name" value="RmlC-like_jellyroll"/>
</dbReference>
<evidence type="ECO:0000259" key="1">
    <source>
        <dbReference type="PROSITE" id="PS51063"/>
    </source>
</evidence>
<dbReference type="EMBL" id="VXPY01000080">
    <property type="protein sequence ID" value="MYD90905.1"/>
    <property type="molecule type" value="Genomic_DNA"/>
</dbReference>
<dbReference type="InterPro" id="IPR012318">
    <property type="entry name" value="HTH_CRP"/>
</dbReference>
<reference evidence="2" key="1">
    <citation type="submission" date="2019-09" db="EMBL/GenBank/DDBJ databases">
        <title>Characterisation of the sponge microbiome using genome-centric metagenomics.</title>
        <authorList>
            <person name="Engelberts J.P."/>
            <person name="Robbins S.J."/>
            <person name="De Goeij J.M."/>
            <person name="Aranda M."/>
            <person name="Bell S.C."/>
            <person name="Webster N.S."/>
        </authorList>
    </citation>
    <scope>NUCLEOTIDE SEQUENCE</scope>
    <source>
        <strain evidence="2">SB0662_bin_9</strain>
    </source>
</reference>